<evidence type="ECO:0000313" key="3">
    <source>
        <dbReference type="EMBL" id="GFP38547.1"/>
    </source>
</evidence>
<evidence type="ECO:0000313" key="4">
    <source>
        <dbReference type="Proteomes" id="UP000569018"/>
    </source>
</evidence>
<dbReference type="Proteomes" id="UP000588083">
    <property type="component" value="Unassembled WGS sequence"/>
</dbReference>
<evidence type="ECO:0000313" key="5">
    <source>
        <dbReference type="Proteomes" id="UP000585609"/>
    </source>
</evidence>
<evidence type="ECO:0000313" key="2">
    <source>
        <dbReference type="EMBL" id="GFP29547.1"/>
    </source>
</evidence>
<dbReference type="EMBL" id="BLRZ01000014">
    <property type="protein sequence ID" value="GFP29547.1"/>
    <property type="molecule type" value="Genomic_DNA"/>
</dbReference>
<proteinExistence type="predicted"/>
<keyword evidence="6" id="KW-1185">Reference proteome</keyword>
<comment type="caution">
    <text evidence="3">The sequence shown here is derived from an EMBL/GenBank/DDBJ whole genome shotgun (WGS) entry which is preliminary data.</text>
</comment>
<protein>
    <submittedName>
        <fullName evidence="3">Uncharacterized protein</fullName>
    </submittedName>
</protein>
<dbReference type="AlphaFoldDB" id="A0A6V8Q1U1"/>
<evidence type="ECO:0000313" key="1">
    <source>
        <dbReference type="EMBL" id="GFP22653.1"/>
    </source>
</evidence>
<reference evidence="4 5" key="1">
    <citation type="journal article" date="2020" name="Front. Microbiol.">
        <title>Single-cell genomics of novel Actinobacteria with the Wood-Ljungdahl pathway discovered in a serpentinizing system.</title>
        <authorList>
            <person name="Merino N."/>
            <person name="Kawai M."/>
            <person name="Boyd E.S."/>
            <person name="Colman D.R."/>
            <person name="McGlynn S.E."/>
            <person name="Nealson K.H."/>
            <person name="Kurokawa K."/>
            <person name="Hongoh Y."/>
        </authorList>
    </citation>
    <scope>NUCLEOTIDE SEQUENCE [LARGE SCALE GENOMIC DNA]</scope>
    <source>
        <strain evidence="1 5">S09_30</strain>
        <strain evidence="2 6">S34</strain>
        <strain evidence="3 4">S47</strain>
    </source>
</reference>
<dbReference type="RefSeq" id="WP_176237877.1">
    <property type="nucleotide sequence ID" value="NZ_BLRZ01000014.1"/>
</dbReference>
<dbReference type="EMBL" id="BLSD01000007">
    <property type="protein sequence ID" value="GFP38547.1"/>
    <property type="molecule type" value="Genomic_DNA"/>
</dbReference>
<organism evidence="3 4">
    <name type="scientific">Candidatus Hakubella thermalkaliphila</name>
    <dbReference type="NCBI Taxonomy" id="2754717"/>
    <lineage>
        <taxon>Bacteria</taxon>
        <taxon>Bacillati</taxon>
        <taxon>Actinomycetota</taxon>
        <taxon>Actinomycetota incertae sedis</taxon>
        <taxon>Candidatus Hakubellales</taxon>
        <taxon>Candidatus Hakubellaceae</taxon>
        <taxon>Candidatus Hakubella</taxon>
    </lineage>
</organism>
<accession>A0A6V8Q1U1</accession>
<dbReference type="EMBL" id="BLRW01000007">
    <property type="protein sequence ID" value="GFP22653.1"/>
    <property type="molecule type" value="Genomic_DNA"/>
</dbReference>
<gene>
    <name evidence="1" type="ORF">HKBW3S09_00121</name>
    <name evidence="2" type="ORF">HKBW3S34_00467</name>
    <name evidence="3" type="ORF">HKBW3S47_00248</name>
</gene>
<dbReference type="Proteomes" id="UP000569018">
    <property type="component" value="Unassembled WGS sequence"/>
</dbReference>
<evidence type="ECO:0000313" key="6">
    <source>
        <dbReference type="Proteomes" id="UP000588083"/>
    </source>
</evidence>
<name>A0A6V8Q1U1_9ACTN</name>
<dbReference type="Proteomes" id="UP000585609">
    <property type="component" value="Unassembled WGS sequence"/>
</dbReference>
<sequence length="86" mass="10077">MVKLGEIREQHNFEPKYIFSQLQRNLPHRVESQIQDSRLYKAVRMLTEKAYPTEEIICLEKVISLSISMTGTAFSMPPRIGNFYDI</sequence>